<dbReference type="GO" id="GO:0055085">
    <property type="term" value="P:transmembrane transport"/>
    <property type="evidence" value="ECO:0007669"/>
    <property type="project" value="InterPro"/>
</dbReference>
<keyword evidence="11" id="KW-1185">Reference proteome</keyword>
<feature type="transmembrane region" description="Helical" evidence="8">
    <location>
        <begin position="235"/>
        <end position="256"/>
    </location>
</feature>
<keyword evidence="4" id="KW-0997">Cell inner membrane</keyword>
<evidence type="ECO:0000256" key="3">
    <source>
        <dbReference type="ARBA" id="ARBA00022475"/>
    </source>
</evidence>
<dbReference type="Pfam" id="PF00528">
    <property type="entry name" value="BPD_transp_1"/>
    <property type="match status" value="1"/>
</dbReference>
<name>A0A916NN34_9MICO</name>
<evidence type="ECO:0000256" key="2">
    <source>
        <dbReference type="ARBA" id="ARBA00022448"/>
    </source>
</evidence>
<feature type="transmembrane region" description="Helical" evidence="8">
    <location>
        <begin position="109"/>
        <end position="127"/>
    </location>
</feature>
<keyword evidence="7 8" id="KW-0472">Membrane</keyword>
<keyword evidence="2 8" id="KW-0813">Transport</keyword>
<dbReference type="GO" id="GO:0005886">
    <property type="term" value="C:plasma membrane"/>
    <property type="evidence" value="ECO:0007669"/>
    <property type="project" value="UniProtKB-SubCell"/>
</dbReference>
<feature type="domain" description="ABC transmembrane type-1" evidence="9">
    <location>
        <begin position="65"/>
        <end position="253"/>
    </location>
</feature>
<feature type="transmembrane region" description="Helical" evidence="8">
    <location>
        <begin position="133"/>
        <end position="156"/>
    </location>
</feature>
<dbReference type="AlphaFoldDB" id="A0A916NN34"/>
<dbReference type="Proteomes" id="UP000693892">
    <property type="component" value="Unassembled WGS sequence"/>
</dbReference>
<dbReference type="InterPro" id="IPR000515">
    <property type="entry name" value="MetI-like"/>
</dbReference>
<feature type="transmembrane region" description="Helical" evidence="8">
    <location>
        <begin position="65"/>
        <end position="88"/>
    </location>
</feature>
<keyword evidence="6 8" id="KW-1133">Transmembrane helix</keyword>
<evidence type="ECO:0000259" key="9">
    <source>
        <dbReference type="PROSITE" id="PS50928"/>
    </source>
</evidence>
<feature type="transmembrane region" description="Helical" evidence="8">
    <location>
        <begin position="185"/>
        <end position="211"/>
    </location>
</feature>
<dbReference type="PANTHER" id="PTHR43357">
    <property type="entry name" value="INNER MEMBRANE ABC TRANSPORTER PERMEASE PROTEIN YDCV"/>
    <property type="match status" value="1"/>
</dbReference>
<dbReference type="PANTHER" id="PTHR43357:SF4">
    <property type="entry name" value="INNER MEMBRANE ABC TRANSPORTER PERMEASE PROTEIN YDCV"/>
    <property type="match status" value="1"/>
</dbReference>
<comment type="subcellular location">
    <subcellularLocation>
        <location evidence="1">Cell inner membrane</location>
        <topology evidence="1">Multi-pass membrane protein</topology>
    </subcellularLocation>
    <subcellularLocation>
        <location evidence="8">Cell membrane</location>
        <topology evidence="8">Multi-pass membrane protein</topology>
    </subcellularLocation>
</comment>
<accession>A0A916NN34</accession>
<sequence length="272" mass="29253">MNEPTRIRLPIKLWAAVAALLLVAPTLIVVPLSFSDKRSFAFPIEGWSLQWYENFFNDQRWLGSLLTSLGVAVVVGVIATVLGTLAALGIRGLRARFSATAQVTMMLPILIPGIVAAIAIFGMYLRWGLSGSTLGIVLAHITLALPFVLIPVSTALRGFDDTLTRAAAVLGASPIARFFQVQLPILLPGIATGFVFAFVTSLDEVVIAYFLQSPTLRTLPVQMYSSVTVETDPSIAAASTLLLVLSTLIILIPRLAQVVQERRAAKRLGDAE</sequence>
<organism evidence="10 11">
    <name type="scientific">Leucobacter soli</name>
    <dbReference type="NCBI Taxonomy" id="2812850"/>
    <lineage>
        <taxon>Bacteria</taxon>
        <taxon>Bacillati</taxon>
        <taxon>Actinomycetota</taxon>
        <taxon>Actinomycetes</taxon>
        <taxon>Micrococcales</taxon>
        <taxon>Microbacteriaceae</taxon>
        <taxon>Leucobacter</taxon>
    </lineage>
</organism>
<dbReference type="PROSITE" id="PS50928">
    <property type="entry name" value="ABC_TM1"/>
    <property type="match status" value="1"/>
</dbReference>
<dbReference type="RefSeq" id="WP_218114408.1">
    <property type="nucleotide sequence ID" value="NZ_CAJVAP010000007.1"/>
</dbReference>
<proteinExistence type="inferred from homology"/>
<evidence type="ECO:0000256" key="7">
    <source>
        <dbReference type="ARBA" id="ARBA00023136"/>
    </source>
</evidence>
<dbReference type="EMBL" id="CAJVAP010000007">
    <property type="protein sequence ID" value="CAG7604934.1"/>
    <property type="molecule type" value="Genomic_DNA"/>
</dbReference>
<comment type="caution">
    <text evidence="10">The sequence shown here is derived from an EMBL/GenBank/DDBJ whole genome shotgun (WGS) entry which is preliminary data.</text>
</comment>
<evidence type="ECO:0000256" key="6">
    <source>
        <dbReference type="ARBA" id="ARBA00022989"/>
    </source>
</evidence>
<keyword evidence="5 8" id="KW-0812">Transmembrane</keyword>
<reference evidence="10" key="1">
    <citation type="submission" date="2021-06" db="EMBL/GenBank/DDBJ databases">
        <authorList>
            <person name="Criscuolo A."/>
        </authorList>
    </citation>
    <scope>NUCLEOTIDE SEQUENCE</scope>
    <source>
        <strain evidence="10">CIP111803</strain>
    </source>
</reference>
<evidence type="ECO:0000256" key="1">
    <source>
        <dbReference type="ARBA" id="ARBA00004429"/>
    </source>
</evidence>
<gene>
    <name evidence="10" type="primary">phnV</name>
    <name evidence="10" type="ORF">LEUCIP111803_00779</name>
</gene>
<evidence type="ECO:0000313" key="11">
    <source>
        <dbReference type="Proteomes" id="UP000693892"/>
    </source>
</evidence>
<evidence type="ECO:0000256" key="4">
    <source>
        <dbReference type="ARBA" id="ARBA00022519"/>
    </source>
</evidence>
<evidence type="ECO:0000313" key="10">
    <source>
        <dbReference type="EMBL" id="CAG7604934.1"/>
    </source>
</evidence>
<evidence type="ECO:0000256" key="8">
    <source>
        <dbReference type="RuleBase" id="RU363032"/>
    </source>
</evidence>
<evidence type="ECO:0000256" key="5">
    <source>
        <dbReference type="ARBA" id="ARBA00022692"/>
    </source>
</evidence>
<keyword evidence="3" id="KW-1003">Cell membrane</keyword>
<protein>
    <submittedName>
        <fullName evidence="10">2-aminoethylphosphonate transport system permease protein PhnV</fullName>
    </submittedName>
</protein>
<dbReference type="CDD" id="cd06261">
    <property type="entry name" value="TM_PBP2"/>
    <property type="match status" value="1"/>
</dbReference>
<comment type="similarity">
    <text evidence="8">Belongs to the binding-protein-dependent transport system permease family.</text>
</comment>